<proteinExistence type="predicted"/>
<dbReference type="GeneID" id="34579140"/>
<dbReference type="RefSeq" id="XP_022485796.1">
    <property type="nucleotide sequence ID" value="XM_022634406.1"/>
</dbReference>
<dbReference type="Gene3D" id="3.30.420.10">
    <property type="entry name" value="Ribonuclease H-like superfamily/Ribonuclease H"/>
    <property type="match status" value="1"/>
</dbReference>
<dbReference type="GO" id="GO:0000402">
    <property type="term" value="F:crossed form four-way junction DNA binding"/>
    <property type="evidence" value="ECO:0007669"/>
    <property type="project" value="TreeGrafter"/>
</dbReference>
<dbReference type="InterPro" id="IPR039197">
    <property type="entry name" value="Mrs1/Cce1"/>
</dbReference>
<reference evidence="3 4" key="1">
    <citation type="journal article" date="2016" name="Sci. Rep.">
        <title>Penicillium arizonense, a new, genome sequenced fungal species, reveals a high chemical diversity in secreted metabolites.</title>
        <authorList>
            <person name="Grijseels S."/>
            <person name="Nielsen J.C."/>
            <person name="Randelovic M."/>
            <person name="Nielsen J."/>
            <person name="Nielsen K.F."/>
            <person name="Workman M."/>
            <person name="Frisvad J.C."/>
        </authorList>
    </citation>
    <scope>NUCLEOTIDE SEQUENCE [LARGE SCALE GENOMIC DNA]</scope>
    <source>
        <strain evidence="3 4">CBS 141311</strain>
    </source>
</reference>
<dbReference type="InterPro" id="IPR012337">
    <property type="entry name" value="RNaseH-like_sf"/>
</dbReference>
<organism evidence="3 4">
    <name type="scientific">Penicillium arizonense</name>
    <dbReference type="NCBI Taxonomy" id="1835702"/>
    <lineage>
        <taxon>Eukaryota</taxon>
        <taxon>Fungi</taxon>
        <taxon>Dikarya</taxon>
        <taxon>Ascomycota</taxon>
        <taxon>Pezizomycotina</taxon>
        <taxon>Eurotiomycetes</taxon>
        <taxon>Eurotiomycetidae</taxon>
        <taxon>Eurotiales</taxon>
        <taxon>Aspergillaceae</taxon>
        <taxon>Penicillium</taxon>
    </lineage>
</organism>
<dbReference type="EMBL" id="LXJU01000017">
    <property type="protein sequence ID" value="OGE50348.1"/>
    <property type="molecule type" value="Genomic_DNA"/>
</dbReference>
<evidence type="ECO:0000256" key="1">
    <source>
        <dbReference type="SAM" id="MobiDB-lite"/>
    </source>
</evidence>
<dbReference type="PROSITE" id="PS51257">
    <property type="entry name" value="PROKAR_LIPOPROTEIN"/>
    <property type="match status" value="1"/>
</dbReference>
<accession>A0A1F5LAU4</accession>
<dbReference type="OrthoDB" id="5552842at2759"/>
<evidence type="ECO:0000313" key="4">
    <source>
        <dbReference type="Proteomes" id="UP000177622"/>
    </source>
</evidence>
<comment type="caution">
    <text evidence="3">The sequence shown here is derived from an EMBL/GenBank/DDBJ whole genome shotgun (WGS) entry which is preliminary data.</text>
</comment>
<dbReference type="InterPro" id="IPR003034">
    <property type="entry name" value="SAP_dom"/>
</dbReference>
<evidence type="ECO:0000259" key="2">
    <source>
        <dbReference type="PROSITE" id="PS50800"/>
    </source>
</evidence>
<feature type="domain" description="SAP" evidence="2">
    <location>
        <begin position="15"/>
        <end position="49"/>
    </location>
</feature>
<keyword evidence="4" id="KW-1185">Reference proteome</keyword>
<evidence type="ECO:0000313" key="3">
    <source>
        <dbReference type="EMBL" id="OGE50348.1"/>
    </source>
</evidence>
<dbReference type="CDD" id="cd16963">
    <property type="entry name" value="CCE1"/>
    <property type="match status" value="1"/>
</dbReference>
<dbReference type="SUPFAM" id="SSF53098">
    <property type="entry name" value="Ribonuclease H-like"/>
    <property type="match status" value="1"/>
</dbReference>
<dbReference type="GO" id="GO:0005739">
    <property type="term" value="C:mitochondrion"/>
    <property type="evidence" value="ECO:0007669"/>
    <property type="project" value="TreeGrafter"/>
</dbReference>
<dbReference type="PROSITE" id="PS50800">
    <property type="entry name" value="SAP"/>
    <property type="match status" value="1"/>
</dbReference>
<dbReference type="GO" id="GO:0070336">
    <property type="term" value="F:flap-structured DNA binding"/>
    <property type="evidence" value="ECO:0007669"/>
    <property type="project" value="TreeGrafter"/>
</dbReference>
<gene>
    <name evidence="3" type="ORF">PENARI_c017G09951</name>
</gene>
<dbReference type="GO" id="GO:0000403">
    <property type="term" value="F:Y-form DNA binding"/>
    <property type="evidence" value="ECO:0007669"/>
    <property type="project" value="TreeGrafter"/>
</dbReference>
<dbReference type="AlphaFoldDB" id="A0A1F5LAU4"/>
<dbReference type="GO" id="GO:0004520">
    <property type="term" value="F:DNA endonuclease activity"/>
    <property type="evidence" value="ECO:0007669"/>
    <property type="project" value="TreeGrafter"/>
</dbReference>
<protein>
    <recommendedName>
        <fullName evidence="2">SAP domain-containing protein</fullName>
    </recommendedName>
</protein>
<name>A0A1F5LAU4_PENAI</name>
<dbReference type="PANTHER" id="PTHR28072:SF1">
    <property type="entry name" value="CRUCIFORM CUTTING ENDONUCLEASE 1, MITOCHONDRIAL-RELATED"/>
    <property type="match status" value="1"/>
</dbReference>
<dbReference type="Proteomes" id="UP000177622">
    <property type="component" value="Unassembled WGS sequence"/>
</dbReference>
<dbReference type="PANTHER" id="PTHR28072">
    <property type="entry name" value="CRUCIFORM CUTTING ENDONUCLEASE 1, MITOCHONDRIAL-RELATED"/>
    <property type="match status" value="1"/>
</dbReference>
<feature type="region of interest" description="Disordered" evidence="1">
    <location>
        <begin position="55"/>
        <end position="81"/>
    </location>
</feature>
<dbReference type="STRING" id="1835702.A0A1F5LAU4"/>
<dbReference type="Pfam" id="PF09159">
    <property type="entry name" value="Ydc2-catalyt"/>
    <property type="match status" value="1"/>
</dbReference>
<dbReference type="InterPro" id="IPR015242">
    <property type="entry name" value="Ydc2_cat"/>
</dbReference>
<sequence length="463" mass="50661">MRLSAALYSANHAWLGCLKSAQLQRIARATGIQSSGTKGVLVERIATELQLQHGVAGCPNSTSSKSKSKSRSKPVGLSPAITNDVAHSKQQLPWSILSIDMGVQNLAFAHLRVSRSSGSASASPDPDHPPELELTAWHKLAVSEISNLNLIPTTSDNPSIPSETTLPVTKAKLKEKGKENYVPSLYAQNAYKLITSLLEAYKPTHILIERQRFRSGGGSAVQEWTLRVGVFEGMLYAIIHALREERGGSLQDVIVQGIEPKRVVRYWLEGGTGKDTDEKGDDGKAKRLTARDVKKAKIDLVAGWISSGMKHQYQDQDPRTGGRRIGIMEPGLLADTKIVLASPSKSPVLHDVASGYLRKWQGQAARKTKAAKTRPNNKEIVTESPFAGPVIDGVAFTPTTTNIDPGKLDDLADCLLQGVTWVEWQVMRERIFSDFLKLSIQTVITPQPLKKIDTDRRIYNGLP</sequence>
<dbReference type="InterPro" id="IPR036397">
    <property type="entry name" value="RNaseH_sf"/>
</dbReference>